<evidence type="ECO:0000256" key="6">
    <source>
        <dbReference type="ARBA" id="ARBA00022741"/>
    </source>
</evidence>
<evidence type="ECO:0000256" key="15">
    <source>
        <dbReference type="ARBA" id="ARBA00048610"/>
    </source>
</evidence>
<keyword evidence="5" id="KW-0533">Nickel</keyword>
<dbReference type="FunFam" id="3.40.50.300:FF:000016">
    <property type="entry name" value="Oligopeptide ABC transporter ATP-binding component"/>
    <property type="match status" value="1"/>
</dbReference>
<dbReference type="Pfam" id="PF00005">
    <property type="entry name" value="ABC_tran"/>
    <property type="match status" value="1"/>
</dbReference>
<dbReference type="GO" id="GO:0015833">
    <property type="term" value="P:peptide transport"/>
    <property type="evidence" value="ECO:0007669"/>
    <property type="project" value="InterPro"/>
</dbReference>
<reference evidence="18 20" key="2">
    <citation type="submission" date="2017-03" db="EMBL/GenBank/DDBJ databases">
        <title>Complete sequence of Clostridium formicaceticum DSM 92.</title>
        <authorList>
            <person name="Poehlein A."/>
            <person name="Karl M."/>
            <person name="Bengelsdorf F.R."/>
            <person name="Duerre P."/>
            <person name="Daniel R."/>
        </authorList>
    </citation>
    <scope>NUCLEOTIDE SEQUENCE [LARGE SCALE GENOMIC DNA]</scope>
    <source>
        <strain evidence="18 20">DSM 92</strain>
    </source>
</reference>
<proteinExistence type="inferred from homology"/>
<evidence type="ECO:0000256" key="12">
    <source>
        <dbReference type="ARBA" id="ARBA00038669"/>
    </source>
</evidence>
<dbReference type="InterPro" id="IPR027417">
    <property type="entry name" value="P-loop_NTPase"/>
</dbReference>
<comment type="similarity">
    <text evidence="2">Belongs to the ABC transporter superfamily.</text>
</comment>
<evidence type="ECO:0000313" key="19">
    <source>
        <dbReference type="Proteomes" id="UP000177894"/>
    </source>
</evidence>
<dbReference type="SMART" id="SM00382">
    <property type="entry name" value="AAA"/>
    <property type="match status" value="1"/>
</dbReference>
<keyword evidence="6" id="KW-0547">Nucleotide-binding</keyword>
<dbReference type="PANTHER" id="PTHR43297">
    <property type="entry name" value="OLIGOPEPTIDE TRANSPORT ATP-BINDING PROTEIN APPD"/>
    <property type="match status" value="1"/>
</dbReference>
<dbReference type="InterPro" id="IPR050388">
    <property type="entry name" value="ABC_Ni/Peptide_Import"/>
</dbReference>
<keyword evidence="8" id="KW-1278">Translocase</keyword>
<evidence type="ECO:0000256" key="2">
    <source>
        <dbReference type="ARBA" id="ARBA00005417"/>
    </source>
</evidence>
<accession>A0AAC9RM41</accession>
<dbReference type="CDD" id="cd03257">
    <property type="entry name" value="ABC_NikE_OppD_transporters"/>
    <property type="match status" value="1"/>
</dbReference>
<dbReference type="EMBL" id="CP020559">
    <property type="protein sequence ID" value="ARE88224.1"/>
    <property type="molecule type" value="Genomic_DNA"/>
</dbReference>
<dbReference type="AlphaFoldDB" id="A0AAC9RM41"/>
<dbReference type="EMBL" id="CP017603">
    <property type="protein sequence ID" value="AOY77641.1"/>
    <property type="molecule type" value="Genomic_DNA"/>
</dbReference>
<keyword evidence="10" id="KW-0921">Nickel transport</keyword>
<dbReference type="EC" id="7.2.2.11" evidence="13"/>
<dbReference type="GO" id="GO:0015413">
    <property type="term" value="F:ABC-type nickel transporter activity"/>
    <property type="evidence" value="ECO:0007669"/>
    <property type="project" value="UniProtKB-EC"/>
</dbReference>
<name>A0AAC9RM41_9CLOT</name>
<evidence type="ECO:0000313" key="20">
    <source>
        <dbReference type="Proteomes" id="UP000192478"/>
    </source>
</evidence>
<keyword evidence="19" id="KW-1185">Reference proteome</keyword>
<keyword evidence="4" id="KW-1003">Cell membrane</keyword>
<dbReference type="SUPFAM" id="SSF52540">
    <property type="entry name" value="P-loop containing nucleoside triphosphate hydrolases"/>
    <property type="match status" value="1"/>
</dbReference>
<organism evidence="18 20">
    <name type="scientific">Clostridium formicaceticum</name>
    <dbReference type="NCBI Taxonomy" id="1497"/>
    <lineage>
        <taxon>Bacteria</taxon>
        <taxon>Bacillati</taxon>
        <taxon>Bacillota</taxon>
        <taxon>Clostridia</taxon>
        <taxon>Eubacteriales</taxon>
        <taxon>Clostridiaceae</taxon>
        <taxon>Clostridium</taxon>
    </lineage>
</organism>
<dbReference type="GO" id="GO:0005524">
    <property type="term" value="F:ATP binding"/>
    <property type="evidence" value="ECO:0007669"/>
    <property type="project" value="UniProtKB-KW"/>
</dbReference>
<keyword evidence="3" id="KW-0813">Transport</keyword>
<evidence type="ECO:0000256" key="11">
    <source>
        <dbReference type="ARBA" id="ARBA00023136"/>
    </source>
</evidence>
<evidence type="ECO:0000256" key="5">
    <source>
        <dbReference type="ARBA" id="ARBA00022596"/>
    </source>
</evidence>
<dbReference type="InterPro" id="IPR003439">
    <property type="entry name" value="ABC_transporter-like_ATP-bd"/>
</dbReference>
<dbReference type="InterPro" id="IPR003593">
    <property type="entry name" value="AAA+_ATPase"/>
</dbReference>
<keyword evidence="11" id="KW-0472">Membrane</keyword>
<evidence type="ECO:0000256" key="9">
    <source>
        <dbReference type="ARBA" id="ARBA00023065"/>
    </source>
</evidence>
<evidence type="ECO:0000256" key="4">
    <source>
        <dbReference type="ARBA" id="ARBA00022475"/>
    </source>
</evidence>
<dbReference type="GO" id="GO:0005886">
    <property type="term" value="C:plasma membrane"/>
    <property type="evidence" value="ECO:0007669"/>
    <property type="project" value="UniProtKB-SubCell"/>
</dbReference>
<evidence type="ECO:0000313" key="17">
    <source>
        <dbReference type="EMBL" id="AOY77641.1"/>
    </source>
</evidence>
<dbReference type="KEGG" id="cfm:BJL90_18330"/>
<comment type="subcellular location">
    <subcellularLocation>
        <location evidence="1">Cell membrane</location>
        <topology evidence="1">Peripheral membrane protein</topology>
    </subcellularLocation>
</comment>
<gene>
    <name evidence="18" type="primary">oppD_2</name>
    <name evidence="17" type="synonym">dppD</name>
    <name evidence="17" type="ORF">BJL90_18330</name>
    <name evidence="18" type="ORF">CLFO_26250</name>
</gene>
<evidence type="ECO:0000256" key="13">
    <source>
        <dbReference type="ARBA" id="ARBA00039098"/>
    </source>
</evidence>
<dbReference type="PROSITE" id="PS50893">
    <property type="entry name" value="ABC_TRANSPORTER_2"/>
    <property type="match status" value="1"/>
</dbReference>
<evidence type="ECO:0000256" key="10">
    <source>
        <dbReference type="ARBA" id="ARBA00023112"/>
    </source>
</evidence>
<evidence type="ECO:0000256" key="8">
    <source>
        <dbReference type="ARBA" id="ARBA00022967"/>
    </source>
</evidence>
<keyword evidence="9" id="KW-0406">Ion transport</keyword>
<dbReference type="NCBIfam" id="TIGR01727">
    <property type="entry name" value="oligo_HPY"/>
    <property type="match status" value="1"/>
</dbReference>
<keyword evidence="7 18" id="KW-0067">ATP-binding</keyword>
<dbReference type="Proteomes" id="UP000192478">
    <property type="component" value="Chromosome"/>
</dbReference>
<evidence type="ECO:0000256" key="14">
    <source>
        <dbReference type="ARBA" id="ARBA00044143"/>
    </source>
</evidence>
<evidence type="ECO:0000256" key="3">
    <source>
        <dbReference type="ARBA" id="ARBA00022448"/>
    </source>
</evidence>
<comment type="catalytic activity">
    <reaction evidence="15">
        <text>Ni(2+)(out) + ATP + H2O = Ni(2+)(in) + ADP + phosphate + H(+)</text>
        <dbReference type="Rhea" id="RHEA:15557"/>
        <dbReference type="ChEBI" id="CHEBI:15377"/>
        <dbReference type="ChEBI" id="CHEBI:15378"/>
        <dbReference type="ChEBI" id="CHEBI:30616"/>
        <dbReference type="ChEBI" id="CHEBI:43474"/>
        <dbReference type="ChEBI" id="CHEBI:49786"/>
        <dbReference type="ChEBI" id="CHEBI:456216"/>
        <dbReference type="EC" id="7.2.2.11"/>
    </reaction>
    <physiologicalReaction direction="left-to-right" evidence="15">
        <dbReference type="Rhea" id="RHEA:15558"/>
    </physiologicalReaction>
</comment>
<evidence type="ECO:0000313" key="18">
    <source>
        <dbReference type="EMBL" id="ARE88224.1"/>
    </source>
</evidence>
<dbReference type="Pfam" id="PF08352">
    <property type="entry name" value="oligo_HPY"/>
    <property type="match status" value="1"/>
</dbReference>
<evidence type="ECO:0000256" key="7">
    <source>
        <dbReference type="ARBA" id="ARBA00022840"/>
    </source>
</evidence>
<dbReference type="RefSeq" id="WP_070971487.1">
    <property type="nucleotide sequence ID" value="NZ_CP017603.1"/>
</dbReference>
<evidence type="ECO:0000256" key="1">
    <source>
        <dbReference type="ARBA" id="ARBA00004202"/>
    </source>
</evidence>
<reference evidence="17 19" key="1">
    <citation type="submission" date="2016-10" db="EMBL/GenBank/DDBJ databases">
        <title>Complete Genome Sequence of Acetogen Clostridium formicoaceticum ATCC 27076.</title>
        <authorList>
            <person name="Bao T."/>
            <person name="Cheng C."/>
            <person name="Zhao J."/>
            <person name="Yang S.-T."/>
            <person name="Wang J."/>
            <person name="Wang M."/>
        </authorList>
    </citation>
    <scope>NUCLEOTIDE SEQUENCE [LARGE SCALE GENOMIC DNA]</scope>
    <source>
        <strain evidence="17 19">ATCC 27076</strain>
    </source>
</reference>
<dbReference type="Gene3D" id="3.40.50.300">
    <property type="entry name" value="P-loop containing nucleotide triphosphate hydrolases"/>
    <property type="match status" value="1"/>
</dbReference>
<comment type="subunit">
    <text evidence="12">The complex is composed of two ATP-binding proteins (NikD and NikE), two transmembrane proteins (NikB and NikC) and a solute-binding protein (NikA).</text>
</comment>
<sequence>MNAILEIKSLNVSFQRKDGVVKAVSDANLAIKRSSIFGLIGETGCGKSVLAHSILRLLPHNAIVTGEVFYKDQDISSLPTEAVRKLRGKEIGLIAQNPGEALNPLLKNGTQVIAPMRLHRNFSKKDSWRAAVELLEALDLPNPHQKMQEYPHQLSGGMKQRVLTALGIGGDPSLLIADEPTKGLDVLIRGQVVEVLERLKEMKETTILLITHDLQVAAHLCDELAVMYAGEIIEEGSSKELFNDPIHPYFKGLIDSLPSNGLKAIPGYSPSLVHLPQGCRFFQRCSKAQATCDKISPEIKEVTAGHKVRCRFID</sequence>
<feature type="domain" description="ABC transporter" evidence="16">
    <location>
        <begin position="7"/>
        <end position="254"/>
    </location>
</feature>
<dbReference type="Proteomes" id="UP000177894">
    <property type="component" value="Chromosome"/>
</dbReference>
<protein>
    <recommendedName>
        <fullName evidence="14">Nickel import system ATP-binding protein NikD</fullName>
        <ecNumber evidence="13">7.2.2.11</ecNumber>
    </recommendedName>
</protein>
<dbReference type="GO" id="GO:0016887">
    <property type="term" value="F:ATP hydrolysis activity"/>
    <property type="evidence" value="ECO:0007669"/>
    <property type="project" value="InterPro"/>
</dbReference>
<dbReference type="InterPro" id="IPR013563">
    <property type="entry name" value="Oligopep_ABC_C"/>
</dbReference>
<evidence type="ECO:0000259" key="16">
    <source>
        <dbReference type="PROSITE" id="PS50893"/>
    </source>
</evidence>
<dbReference type="PANTHER" id="PTHR43297:SF13">
    <property type="entry name" value="NICKEL ABC TRANSPORTER, ATP-BINDING PROTEIN"/>
    <property type="match status" value="1"/>
</dbReference>